<evidence type="ECO:0000313" key="3">
    <source>
        <dbReference type="WBParaSite" id="Gr19_v10_g16220.t1"/>
    </source>
</evidence>
<proteinExistence type="predicted"/>
<evidence type="ECO:0000256" key="1">
    <source>
        <dbReference type="SAM" id="MobiDB-lite"/>
    </source>
</evidence>
<reference evidence="3" key="1">
    <citation type="submission" date="2022-11" db="UniProtKB">
        <authorList>
            <consortium name="WormBaseParasite"/>
        </authorList>
    </citation>
    <scope>IDENTIFICATION</scope>
</reference>
<keyword evidence="2" id="KW-1185">Reference proteome</keyword>
<name>A0A914HEB4_GLORO</name>
<protein>
    <submittedName>
        <fullName evidence="3">Transposase</fullName>
    </submittedName>
</protein>
<dbReference type="WBParaSite" id="Gr19_v10_g16220.t1">
    <property type="protein sequence ID" value="Gr19_v10_g16220.t1"/>
    <property type="gene ID" value="Gr19_v10_g16220"/>
</dbReference>
<feature type="compositionally biased region" description="Low complexity" evidence="1">
    <location>
        <begin position="11"/>
        <end position="23"/>
    </location>
</feature>
<accession>A0A914HEB4</accession>
<evidence type="ECO:0000313" key="2">
    <source>
        <dbReference type="Proteomes" id="UP000887572"/>
    </source>
</evidence>
<feature type="compositionally biased region" description="Basic and acidic residues" evidence="1">
    <location>
        <begin position="1"/>
        <end position="10"/>
    </location>
</feature>
<dbReference type="AlphaFoldDB" id="A0A914HEB4"/>
<dbReference type="Proteomes" id="UP000887572">
    <property type="component" value="Unplaced"/>
</dbReference>
<organism evidence="2 3">
    <name type="scientific">Globodera rostochiensis</name>
    <name type="common">Golden nematode worm</name>
    <name type="synonym">Heterodera rostochiensis</name>
    <dbReference type="NCBI Taxonomy" id="31243"/>
    <lineage>
        <taxon>Eukaryota</taxon>
        <taxon>Metazoa</taxon>
        <taxon>Ecdysozoa</taxon>
        <taxon>Nematoda</taxon>
        <taxon>Chromadorea</taxon>
        <taxon>Rhabditida</taxon>
        <taxon>Tylenchina</taxon>
        <taxon>Tylenchomorpha</taxon>
        <taxon>Tylenchoidea</taxon>
        <taxon>Heteroderidae</taxon>
        <taxon>Heteroderinae</taxon>
        <taxon>Globodera</taxon>
    </lineage>
</organism>
<feature type="region of interest" description="Disordered" evidence="1">
    <location>
        <begin position="1"/>
        <end position="23"/>
    </location>
</feature>
<sequence>MVRLASDSRKISSSKQTQSSSKITEQIAKELGVSYFTISRWKRQLDLKRKPTYTEHPELSDVKISKRLNINNSNMWKWRQQFVNKNANAESSANDERPKKKQLVLRHVKTMPTGIAWKWNRCTKERKTTKMQKCVLN</sequence>